<dbReference type="CDD" id="cd01650">
    <property type="entry name" value="RT_nLTR_like"/>
    <property type="match status" value="1"/>
</dbReference>
<dbReference type="InterPro" id="IPR000477">
    <property type="entry name" value="RT_dom"/>
</dbReference>
<protein>
    <recommendedName>
        <fullName evidence="1">Reverse transcriptase domain-containing protein</fullName>
    </recommendedName>
</protein>
<dbReference type="GeneID" id="121220330"/>
<dbReference type="Proteomes" id="UP000818029">
    <property type="component" value="Chromosome D08"/>
</dbReference>
<gene>
    <name evidence="3" type="primary">LOC121220330</name>
</gene>
<dbReference type="Pfam" id="PF00078">
    <property type="entry name" value="RVT_1"/>
    <property type="match status" value="1"/>
</dbReference>
<sequence>MELVRQKCGFANGIDIGSIGSKGGLSLGWNGNALITLRSFSSFHINVEVNDTECGNCWRLTGFYGNPDERSRADSWNLLRQLSNEQEIPWVVLGDFNEITKLFEKKGGRLRSERQMKDFRTTLEDCGLNDLGFIGRWFTWERGRFAATNIRECLDRGVATLGWVIIFPYYQLEHLCHSFSDHCPILLDTIRARWEVRRRSNEAKPFRFEAKWCLDSSFEGRVRRWWEDIFSCVPNKLERIGLQMQKWSKLKDREEKKTRVDLEAKLNSLYQREVSNETLDEIMEVHLGINLEADKEEIYWEQRARVNWLKNGDRNTKYFHSVAVQRHLRGRISALEDENGRRVYSTSEFIKIASDYFGKLFSASEMGSDEHLFGLVEKRVTDSMNARLLQQFTETDVANAVKSMTPLKAPGVDGFPVIFFQRYWHIIGKEISTYCLSILHGQTEIGDINKTRIVLIPKVDKPKNMSQFRPISLCTIIYKIVAKVLVDWMSDTLGSCINEAQGAFIPRRLISDNVLIAYEILHSLKMKRRGKKGNFALKLDMSKAYDRVERDFLAGMMKHLCFHVDWNVLIMRCVCSVSYSVSLNGVNSDWFFPSRGLRQGDPLSRYLFLICAEGFSTLLQEAKRAGRMIGASVGRERLTLNHLFFADDCILFGDASYSGARVVRDIIKEYEVVSGQRVNLDKSLIYFGANVNSEVRMDIVSQLGVREAENPEKYLGLPMMVGRKKRWAFASFEDRLRKRVEGWRLCYLSMGGKEVFIKSVLQAAPIYAMQCFLLPKLLCRKLEGIMNRFWWTNNKSSKGIHWSSWEMLCKPKCFGGLGFKNLFLFNKALLAKQVWRIFDQPHCLLARVFRARYFPSSDSFSAKTGSYTSFTWRSLCNVREVVREGMLWRVGKGDCINIWNDPWLPGRENNRISVQMIRPNWTTVNQLINNVTNTWDRELVYDLVDESTADRIFTIPVSECGQEDRFVWKHEGSEEYSVKSGYREALGFIRGYVHNNRIYSISLCSYPRSLSKEIWRPPDLGVTKLNFDASYLNTEMLAVTAVLARNSQGEIIGAETYLFSDVVDAIVEGDSLTVINNVQRKEKDKSVLRPITHHIYMLGMAFEEVSYLAVPRSINEAAHLLALEGRRRKFFGDWLTGVPDSFRVAALQDRLAWDQRN</sequence>
<dbReference type="PANTHER" id="PTHR33116">
    <property type="entry name" value="REVERSE TRANSCRIPTASE ZINC-BINDING DOMAIN-CONTAINING PROTEIN-RELATED-RELATED"/>
    <property type="match status" value="1"/>
</dbReference>
<evidence type="ECO:0000313" key="2">
    <source>
        <dbReference type="Proteomes" id="UP000818029"/>
    </source>
</evidence>
<dbReference type="RefSeq" id="XP_040955946.1">
    <property type="nucleotide sequence ID" value="XM_041100012.1"/>
</dbReference>
<accession>A0ABM3AM59</accession>
<name>A0ABM3AM59_GOSHI</name>
<dbReference type="Pfam" id="PF13456">
    <property type="entry name" value="RVT_3"/>
    <property type="match status" value="1"/>
</dbReference>
<reference evidence="3" key="2">
    <citation type="submission" date="2025-08" db="UniProtKB">
        <authorList>
            <consortium name="RefSeq"/>
        </authorList>
    </citation>
    <scope>IDENTIFICATION</scope>
</reference>
<proteinExistence type="predicted"/>
<reference evidence="2" key="1">
    <citation type="journal article" date="2020" name="Nat. Genet.">
        <title>Genomic diversifications of five Gossypium allopolyploid species and their impact on cotton improvement.</title>
        <authorList>
            <person name="Chen Z.J."/>
            <person name="Sreedasyam A."/>
            <person name="Ando A."/>
            <person name="Song Q."/>
            <person name="De Santiago L.M."/>
            <person name="Hulse-Kemp A.M."/>
            <person name="Ding M."/>
            <person name="Ye W."/>
            <person name="Kirkbride R.C."/>
            <person name="Jenkins J."/>
            <person name="Plott C."/>
            <person name="Lovell J."/>
            <person name="Lin Y.M."/>
            <person name="Vaughn R."/>
            <person name="Liu B."/>
            <person name="Simpson S."/>
            <person name="Scheffler B.E."/>
            <person name="Wen L."/>
            <person name="Saski C.A."/>
            <person name="Grover C.E."/>
            <person name="Hu G."/>
            <person name="Conover J.L."/>
            <person name="Carlson J.W."/>
            <person name="Shu S."/>
            <person name="Boston L.B."/>
            <person name="Williams M."/>
            <person name="Peterson D.G."/>
            <person name="McGee K."/>
            <person name="Jones D.C."/>
            <person name="Wendel J.F."/>
            <person name="Stelly D.M."/>
            <person name="Grimwood J."/>
            <person name="Schmutz J."/>
        </authorList>
    </citation>
    <scope>NUCLEOTIDE SEQUENCE [LARGE SCALE GENOMIC DNA]</scope>
    <source>
        <strain evidence="2">cv. TM-1</strain>
    </source>
</reference>
<dbReference type="PANTHER" id="PTHR33116:SF86">
    <property type="entry name" value="REVERSE TRANSCRIPTASE DOMAIN-CONTAINING PROTEIN"/>
    <property type="match status" value="1"/>
</dbReference>
<dbReference type="InterPro" id="IPR002156">
    <property type="entry name" value="RNaseH_domain"/>
</dbReference>
<dbReference type="SUPFAM" id="SSF56219">
    <property type="entry name" value="DNase I-like"/>
    <property type="match status" value="1"/>
</dbReference>
<dbReference type="InterPro" id="IPR036691">
    <property type="entry name" value="Endo/exonu/phosph_ase_sf"/>
</dbReference>
<evidence type="ECO:0000313" key="3">
    <source>
        <dbReference type="RefSeq" id="XP_040955946.1"/>
    </source>
</evidence>
<dbReference type="Gene3D" id="3.60.10.10">
    <property type="entry name" value="Endonuclease/exonuclease/phosphatase"/>
    <property type="match status" value="1"/>
</dbReference>
<dbReference type="PROSITE" id="PS50878">
    <property type="entry name" value="RT_POL"/>
    <property type="match status" value="1"/>
</dbReference>
<evidence type="ECO:0000259" key="1">
    <source>
        <dbReference type="PROSITE" id="PS50878"/>
    </source>
</evidence>
<keyword evidence="2" id="KW-1185">Reference proteome</keyword>
<feature type="domain" description="Reverse transcriptase" evidence="1">
    <location>
        <begin position="437"/>
        <end position="719"/>
    </location>
</feature>
<organism evidence="2 3">
    <name type="scientific">Gossypium hirsutum</name>
    <name type="common">Upland cotton</name>
    <name type="synonym">Gossypium mexicanum</name>
    <dbReference type="NCBI Taxonomy" id="3635"/>
    <lineage>
        <taxon>Eukaryota</taxon>
        <taxon>Viridiplantae</taxon>
        <taxon>Streptophyta</taxon>
        <taxon>Embryophyta</taxon>
        <taxon>Tracheophyta</taxon>
        <taxon>Spermatophyta</taxon>
        <taxon>Magnoliopsida</taxon>
        <taxon>eudicotyledons</taxon>
        <taxon>Gunneridae</taxon>
        <taxon>Pentapetalae</taxon>
        <taxon>rosids</taxon>
        <taxon>malvids</taxon>
        <taxon>Malvales</taxon>
        <taxon>Malvaceae</taxon>
        <taxon>Malvoideae</taxon>
        <taxon>Gossypium</taxon>
    </lineage>
</organism>